<evidence type="ECO:0000313" key="1">
    <source>
        <dbReference type="EMBL" id="EFZ36595.1"/>
    </source>
</evidence>
<name>E7RQQ7_9BACT</name>
<comment type="caution">
    <text evidence="1">The sequence shown here is derived from an EMBL/GenBank/DDBJ whole genome shotgun (WGS) entry which is preliminary data.</text>
</comment>
<keyword evidence="2" id="KW-1185">Reference proteome</keyword>
<proteinExistence type="predicted"/>
<reference evidence="1" key="1">
    <citation type="submission" date="2011-01" db="EMBL/GenBank/DDBJ databases">
        <authorList>
            <person name="Muzny D."/>
            <person name="Qin X."/>
            <person name="Buhay C."/>
            <person name="Dugan-Rocha S."/>
            <person name="Ding Y."/>
            <person name="Chen G."/>
            <person name="Hawes A."/>
            <person name="Holder M."/>
            <person name="Jhangiani S."/>
            <person name="Johnson A."/>
            <person name="Khan Z."/>
            <person name="Li Z."/>
            <person name="Liu W."/>
            <person name="Liu X."/>
            <person name="Perez L."/>
            <person name="Shen H."/>
            <person name="Wang Q."/>
            <person name="Watt J."/>
            <person name="Xi L."/>
            <person name="Xin Y."/>
            <person name="Zhou J."/>
            <person name="Deng J."/>
            <person name="Jiang H."/>
            <person name="Liu Y."/>
            <person name="Qu J."/>
            <person name="Song X.-Z."/>
            <person name="Zhang L."/>
            <person name="Villasana D."/>
            <person name="Johnson A."/>
            <person name="Liu J."/>
            <person name="Liyanage D."/>
            <person name="Lorensuhewa L."/>
            <person name="Robinson T."/>
            <person name="Song A."/>
            <person name="Song B.-B."/>
            <person name="Dinh H."/>
            <person name="Thornton R."/>
            <person name="Coyle M."/>
            <person name="Francisco L."/>
            <person name="Jackson L."/>
            <person name="Javaid M."/>
            <person name="Korchina V."/>
            <person name="Kovar C."/>
            <person name="Mata R."/>
            <person name="Mathew T."/>
            <person name="Ngo R."/>
            <person name="Nguyen L."/>
            <person name="Nguyen N."/>
            <person name="Okwuonu G."/>
            <person name="Ongeri F."/>
            <person name="Pham C."/>
            <person name="Simmons D."/>
            <person name="Wilczek-Boney K."/>
            <person name="Hale W."/>
            <person name="Jakkamsetti A."/>
            <person name="Pham P."/>
            <person name="Ruth R."/>
            <person name="San Lucas F."/>
            <person name="Warren J."/>
            <person name="Zhang J."/>
            <person name="Zhao Z."/>
            <person name="Zhou C."/>
            <person name="Zhu D."/>
            <person name="Lee S."/>
            <person name="Bess C."/>
            <person name="Blankenburg K."/>
            <person name="Forbes L."/>
            <person name="Fu Q."/>
            <person name="Gubbala S."/>
            <person name="Hirani K."/>
            <person name="Jayaseelan J.C."/>
            <person name="Lara F."/>
            <person name="Munidasa M."/>
            <person name="Palculict T."/>
            <person name="Patil S."/>
            <person name="Pu L.-L."/>
            <person name="Saada N."/>
            <person name="Tang L."/>
            <person name="Weissenberger G."/>
            <person name="Zhu Y."/>
            <person name="Hemphill L."/>
            <person name="Shang Y."/>
            <person name="Youmans B."/>
            <person name="Ayvaz T."/>
            <person name="Ross M."/>
            <person name="Santibanez J."/>
            <person name="Aqrawi P."/>
            <person name="Gross S."/>
            <person name="Joshi V."/>
            <person name="Fowler G."/>
            <person name="Nazareth L."/>
            <person name="Reid J."/>
            <person name="Worley K."/>
            <person name="Petrosino J."/>
            <person name="Highlander S."/>
            <person name="Gibbs R."/>
        </authorList>
    </citation>
    <scope>NUCLEOTIDE SEQUENCE [LARGE SCALE GENOMIC DNA]</scope>
    <source>
        <strain evidence="1">ATCC 33269</strain>
    </source>
</reference>
<dbReference type="HOGENOM" id="CLU_3010512_0_0_10"/>
<organism evidence="1 2">
    <name type="scientific">Hoylesella oralis ATCC 33269</name>
    <dbReference type="NCBI Taxonomy" id="873533"/>
    <lineage>
        <taxon>Bacteria</taxon>
        <taxon>Pseudomonadati</taxon>
        <taxon>Bacteroidota</taxon>
        <taxon>Bacteroidia</taxon>
        <taxon>Bacteroidales</taxon>
        <taxon>Prevotellaceae</taxon>
        <taxon>Hoylesella</taxon>
    </lineage>
</organism>
<dbReference type="AlphaFoldDB" id="E7RQQ7"/>
<sequence length="56" mass="6315">MFRLFAAKRIGILSEKGKNHLFLCKANIVIFAYLCIRKSVKTVALLFSIVAMAINK</sequence>
<gene>
    <name evidence="1" type="ORF">HMPREF0663_11508</name>
</gene>
<evidence type="ECO:0000313" key="2">
    <source>
        <dbReference type="Proteomes" id="UP000005580"/>
    </source>
</evidence>
<dbReference type="Proteomes" id="UP000005580">
    <property type="component" value="Unassembled WGS sequence"/>
</dbReference>
<accession>E7RQQ7</accession>
<dbReference type="EMBL" id="AEPE02000005">
    <property type="protein sequence ID" value="EFZ36595.1"/>
    <property type="molecule type" value="Genomic_DNA"/>
</dbReference>
<protein>
    <submittedName>
        <fullName evidence="1">Uncharacterized protein</fullName>
    </submittedName>
</protein>